<sequence>MPSKITLGKDTNLCRKKACTAFQLPAVKRTNVRPEEDFLGMQGLGQRDKSNEASRDLNGEREADSEANSAAPGGYQC</sequence>
<dbReference type="AlphaFoldDB" id="A0AA97PJQ5"/>
<accession>A0AA97PJQ5</accession>
<gene>
    <name evidence="2" type="ORF">OOU_Y34scaffold00619g27</name>
</gene>
<dbReference type="EMBL" id="JH794030">
    <property type="protein sequence ID" value="ELQ37054.1"/>
    <property type="molecule type" value="Genomic_DNA"/>
</dbReference>
<name>A0AA97PJQ5_PYRO3</name>
<evidence type="ECO:0000256" key="1">
    <source>
        <dbReference type="SAM" id="MobiDB-lite"/>
    </source>
</evidence>
<evidence type="ECO:0000313" key="2">
    <source>
        <dbReference type="EMBL" id="ELQ37054.1"/>
    </source>
</evidence>
<protein>
    <submittedName>
        <fullName evidence="2">Uncharacterized protein</fullName>
    </submittedName>
</protein>
<feature type="region of interest" description="Disordered" evidence="1">
    <location>
        <begin position="35"/>
        <end position="77"/>
    </location>
</feature>
<dbReference type="Proteomes" id="UP000011086">
    <property type="component" value="Unassembled WGS sequence"/>
</dbReference>
<reference evidence="2" key="1">
    <citation type="journal article" date="2012" name="PLoS Genet.">
        <title>Comparative analysis of the genomes of two field isolates of the rice blast fungus Magnaporthe oryzae.</title>
        <authorList>
            <person name="Xue M."/>
            <person name="Yang J."/>
            <person name="Li Z."/>
            <person name="Hu S."/>
            <person name="Yao N."/>
            <person name="Dean R.A."/>
            <person name="Zhao W."/>
            <person name="Shen M."/>
            <person name="Zhang H."/>
            <person name="Li C."/>
            <person name="Liu L."/>
            <person name="Cao L."/>
            <person name="Xu X."/>
            <person name="Xing Y."/>
            <person name="Hsiang T."/>
            <person name="Zhang Z."/>
            <person name="Xu J.R."/>
            <person name="Peng Y.L."/>
        </authorList>
    </citation>
    <scope>NUCLEOTIDE SEQUENCE</scope>
    <source>
        <strain evidence="2">Y34</strain>
    </source>
</reference>
<organism evidence="2">
    <name type="scientific">Pyricularia oryzae (strain Y34)</name>
    <name type="common">Rice blast fungus</name>
    <name type="synonym">Magnaporthe oryzae</name>
    <dbReference type="NCBI Taxonomy" id="1143189"/>
    <lineage>
        <taxon>Eukaryota</taxon>
        <taxon>Fungi</taxon>
        <taxon>Dikarya</taxon>
        <taxon>Ascomycota</taxon>
        <taxon>Pezizomycotina</taxon>
        <taxon>Sordariomycetes</taxon>
        <taxon>Sordariomycetidae</taxon>
        <taxon>Magnaporthales</taxon>
        <taxon>Pyriculariaceae</taxon>
        <taxon>Pyricularia</taxon>
    </lineage>
</organism>
<proteinExistence type="predicted"/>
<feature type="compositionally biased region" description="Basic and acidic residues" evidence="1">
    <location>
        <begin position="46"/>
        <end position="64"/>
    </location>
</feature>